<dbReference type="SUPFAM" id="SSF54975">
    <property type="entry name" value="Acylphosphatase/BLUF domain-like"/>
    <property type="match status" value="1"/>
</dbReference>
<comment type="subcellular location">
    <subcellularLocation>
        <location evidence="1">Cell membrane</location>
        <topology evidence="1">Multi-pass membrane protein</topology>
    </subcellularLocation>
</comment>
<keyword evidence="3 6" id="KW-0812">Transmembrane</keyword>
<gene>
    <name evidence="8" type="ORF">Thimo_3596</name>
</gene>
<feature type="domain" description="BLUF" evidence="7">
    <location>
        <begin position="1"/>
        <end position="92"/>
    </location>
</feature>
<keyword evidence="4 6" id="KW-1133">Transmembrane helix</keyword>
<dbReference type="Proteomes" id="UP000010816">
    <property type="component" value="Chromosome"/>
</dbReference>
<protein>
    <submittedName>
        <fullName evidence="8">Putative membrane protein</fullName>
    </submittedName>
</protein>
<dbReference type="STRING" id="765912.Thimo_3596"/>
<dbReference type="AlphaFoldDB" id="L0H2H2"/>
<keyword evidence="9" id="KW-1185">Reference proteome</keyword>
<evidence type="ECO:0000313" key="8">
    <source>
        <dbReference type="EMBL" id="AGA92252.1"/>
    </source>
</evidence>
<evidence type="ECO:0000256" key="3">
    <source>
        <dbReference type="ARBA" id="ARBA00022692"/>
    </source>
</evidence>
<dbReference type="HOGENOM" id="CLU_945965_0_0_6"/>
<feature type="transmembrane region" description="Helical" evidence="6">
    <location>
        <begin position="237"/>
        <end position="257"/>
    </location>
</feature>
<dbReference type="Gene3D" id="3.30.70.100">
    <property type="match status" value="1"/>
</dbReference>
<evidence type="ECO:0000256" key="4">
    <source>
        <dbReference type="ARBA" id="ARBA00022989"/>
    </source>
</evidence>
<dbReference type="InterPro" id="IPR020948">
    <property type="entry name" value="P_starv_induced_PsiE-like"/>
</dbReference>
<evidence type="ECO:0000259" key="7">
    <source>
        <dbReference type="PROSITE" id="PS50925"/>
    </source>
</evidence>
<keyword evidence="2" id="KW-1003">Cell membrane</keyword>
<dbReference type="Pfam" id="PF04940">
    <property type="entry name" value="BLUF"/>
    <property type="match status" value="1"/>
</dbReference>
<proteinExistence type="predicted"/>
<name>L0H2H2_9GAMM</name>
<dbReference type="Pfam" id="PF06146">
    <property type="entry name" value="PsiE"/>
    <property type="match status" value="1"/>
</dbReference>
<dbReference type="InterPro" id="IPR007024">
    <property type="entry name" value="BLUF_domain"/>
</dbReference>
<feature type="transmembrane region" description="Helical" evidence="6">
    <location>
        <begin position="206"/>
        <end position="230"/>
    </location>
</feature>
<organism evidence="8 9">
    <name type="scientific">Thioflavicoccus mobilis 8321</name>
    <dbReference type="NCBI Taxonomy" id="765912"/>
    <lineage>
        <taxon>Bacteria</taxon>
        <taxon>Pseudomonadati</taxon>
        <taxon>Pseudomonadota</taxon>
        <taxon>Gammaproteobacteria</taxon>
        <taxon>Chromatiales</taxon>
        <taxon>Chromatiaceae</taxon>
        <taxon>Thioflavicoccus</taxon>
    </lineage>
</organism>
<dbReference type="EMBL" id="CP003051">
    <property type="protein sequence ID" value="AGA92252.1"/>
    <property type="molecule type" value="Genomic_DNA"/>
</dbReference>
<dbReference type="PATRIC" id="fig|765912.4.peg.3517"/>
<dbReference type="GO" id="GO:0005886">
    <property type="term" value="C:plasma membrane"/>
    <property type="evidence" value="ECO:0007669"/>
    <property type="project" value="UniProtKB-SubCell"/>
</dbReference>
<feature type="transmembrane region" description="Helical" evidence="6">
    <location>
        <begin position="263"/>
        <end position="282"/>
    </location>
</feature>
<evidence type="ECO:0000256" key="5">
    <source>
        <dbReference type="ARBA" id="ARBA00023136"/>
    </source>
</evidence>
<dbReference type="GO" id="GO:0009882">
    <property type="term" value="F:blue light photoreceptor activity"/>
    <property type="evidence" value="ECO:0007669"/>
    <property type="project" value="InterPro"/>
</dbReference>
<accession>L0H2H2</accession>
<dbReference type="SMART" id="SM01034">
    <property type="entry name" value="BLUF"/>
    <property type="match status" value="1"/>
</dbReference>
<evidence type="ECO:0000256" key="6">
    <source>
        <dbReference type="SAM" id="Phobius"/>
    </source>
</evidence>
<evidence type="ECO:0000256" key="2">
    <source>
        <dbReference type="ARBA" id="ARBA00022475"/>
    </source>
</evidence>
<sequence>MIQMLYISSATEPMSTEDLLGLLRECRENNAAKGITGMLIYGNATFLQVLEGEEEVVDDLFENIRRDPRHSNVEILHRKTIERRQYSDWSMGFKRVSGKELAKIESMRDFDEQNFNQAYLIEHGNIVSSLMDHFRKERSRAIGHSELGLDEDDPLIYLLHRIIRGAVRVLAVLMVVTIIWGVVDVVNVLISQVLAPSLEELRARDIIVTFGAFLAVLIAIEIFLNITLYLRDDVVPIKLVVATALMAIARKVIIFDFDKIEPLYILATGAVVLALGIVYWLMDQKMSIGDRWH</sequence>
<dbReference type="RefSeq" id="WP_015282377.1">
    <property type="nucleotide sequence ID" value="NC_019940.1"/>
</dbReference>
<dbReference type="eggNOG" id="COG3431">
    <property type="taxonomic scope" value="Bacteria"/>
</dbReference>
<dbReference type="KEGG" id="tmb:Thimo_3596"/>
<dbReference type="InterPro" id="IPR036046">
    <property type="entry name" value="Acylphosphatase-like_dom_sf"/>
</dbReference>
<reference evidence="8 9" key="1">
    <citation type="submission" date="2011-09" db="EMBL/GenBank/DDBJ databases">
        <title>Complete sequence of chromosome of Thioflavicoccus mobilis 8321.</title>
        <authorList>
            <consortium name="US DOE Joint Genome Institute"/>
            <person name="Lucas S."/>
            <person name="Han J."/>
            <person name="Lapidus A."/>
            <person name="Cheng J.-F."/>
            <person name="Goodwin L."/>
            <person name="Pitluck S."/>
            <person name="Peters L."/>
            <person name="Ovchinnikova G."/>
            <person name="Lu M."/>
            <person name="Detter J.C."/>
            <person name="Han C."/>
            <person name="Tapia R."/>
            <person name="Land M."/>
            <person name="Hauser L."/>
            <person name="Kyrpides N."/>
            <person name="Ivanova N."/>
            <person name="Pagani I."/>
            <person name="Vogl K."/>
            <person name="Liu Z."/>
            <person name="Imhoff J."/>
            <person name="Thiel V."/>
            <person name="Frigaard N.-U."/>
            <person name="Bryant D."/>
            <person name="Woyke T."/>
        </authorList>
    </citation>
    <scope>NUCLEOTIDE SEQUENCE [LARGE SCALE GENOMIC DNA]</scope>
    <source>
        <strain evidence="8 9">8321</strain>
    </source>
</reference>
<feature type="transmembrane region" description="Helical" evidence="6">
    <location>
        <begin position="169"/>
        <end position="194"/>
    </location>
</feature>
<keyword evidence="5 6" id="KW-0472">Membrane</keyword>
<dbReference type="PROSITE" id="PS50925">
    <property type="entry name" value="BLUF"/>
    <property type="match status" value="1"/>
</dbReference>
<evidence type="ECO:0000256" key="1">
    <source>
        <dbReference type="ARBA" id="ARBA00004651"/>
    </source>
</evidence>
<evidence type="ECO:0000313" key="9">
    <source>
        <dbReference type="Proteomes" id="UP000010816"/>
    </source>
</evidence>
<dbReference type="GO" id="GO:0071949">
    <property type="term" value="F:FAD binding"/>
    <property type="evidence" value="ECO:0007669"/>
    <property type="project" value="InterPro"/>
</dbReference>
<dbReference type="OrthoDB" id="557705at2"/>